<evidence type="ECO:0000259" key="7">
    <source>
        <dbReference type="Pfam" id="PF00485"/>
    </source>
</evidence>
<dbReference type="Pfam" id="PF00485">
    <property type="entry name" value="PRK"/>
    <property type="match status" value="1"/>
</dbReference>
<dbReference type="AlphaFoldDB" id="A0A9P6RUA4"/>
<feature type="domain" description="Phosphoribulokinase/uridine kinase" evidence="7">
    <location>
        <begin position="20"/>
        <end position="217"/>
    </location>
</feature>
<keyword evidence="5" id="KW-0418">Kinase</keyword>
<proteinExistence type="predicted"/>
<dbReference type="InterPro" id="IPR027417">
    <property type="entry name" value="P-loop_NTPase"/>
</dbReference>
<gene>
    <name evidence="8" type="ORF">BGZ99_009428</name>
</gene>
<dbReference type="GO" id="GO:0005524">
    <property type="term" value="F:ATP binding"/>
    <property type="evidence" value="ECO:0007669"/>
    <property type="project" value="InterPro"/>
</dbReference>
<sequence>MSIFLPPSFNYNLPSAGVFFIGLAGGADSGKETLCKVLIERLQKSQVVDSSKALLLHLHDFYRELTDEDRVRVASGLYNFDHPDAFDWDLLAEVMDDAKEGKLTRIPKFDFSTKRRSYEMRSSHVESPSVVLLEGILVLYSQKIRDLLNMKLFIDVDDDVRLANRVARKVAEPNPDTTDHILTEYVRFVKPAFDDFVQPSKKWADIIIPRGAENETAIELITSHAADLLGRQQLSNSTRPSRMNSSTGLLGMSNTGSNTSSACPSPRPVSRVSAVHSEAGSRSSMPSSPVPRKDVLSDSTDSLYKPVPE</sequence>
<evidence type="ECO:0000313" key="8">
    <source>
        <dbReference type="EMBL" id="KAG0329984.1"/>
    </source>
</evidence>
<dbReference type="InterPro" id="IPR006083">
    <property type="entry name" value="PRK/URK"/>
</dbReference>
<protein>
    <recommendedName>
        <fullName evidence="2">uridine/cytidine kinase</fullName>
        <ecNumber evidence="2">2.7.1.48</ecNumber>
    </recommendedName>
</protein>
<name>A0A9P6RUA4_9FUNG</name>
<dbReference type="InterPro" id="IPR000764">
    <property type="entry name" value="Uridine_kinase-like"/>
</dbReference>
<evidence type="ECO:0000256" key="2">
    <source>
        <dbReference type="ARBA" id="ARBA00012137"/>
    </source>
</evidence>
<dbReference type="Proteomes" id="UP000738325">
    <property type="component" value="Unassembled WGS sequence"/>
</dbReference>
<reference evidence="8" key="1">
    <citation type="journal article" date="2020" name="Fungal Divers.">
        <title>Resolving the Mortierellaceae phylogeny through synthesis of multi-gene phylogenetics and phylogenomics.</title>
        <authorList>
            <person name="Vandepol N."/>
            <person name="Liber J."/>
            <person name="Desiro A."/>
            <person name="Na H."/>
            <person name="Kennedy M."/>
            <person name="Barry K."/>
            <person name="Grigoriev I.V."/>
            <person name="Miller A.N."/>
            <person name="O'Donnell K."/>
            <person name="Stajich J.E."/>
            <person name="Bonito G."/>
        </authorList>
    </citation>
    <scope>NUCLEOTIDE SEQUENCE</scope>
    <source>
        <strain evidence="8">REB-010B</strain>
    </source>
</reference>
<dbReference type="GO" id="GO:0004849">
    <property type="term" value="F:uridine kinase activity"/>
    <property type="evidence" value="ECO:0007669"/>
    <property type="project" value="UniProtKB-EC"/>
</dbReference>
<organism evidence="8 9">
    <name type="scientific">Dissophora globulifera</name>
    <dbReference type="NCBI Taxonomy" id="979702"/>
    <lineage>
        <taxon>Eukaryota</taxon>
        <taxon>Fungi</taxon>
        <taxon>Fungi incertae sedis</taxon>
        <taxon>Mucoromycota</taxon>
        <taxon>Mortierellomycotina</taxon>
        <taxon>Mortierellomycetes</taxon>
        <taxon>Mortierellales</taxon>
        <taxon>Mortierellaceae</taxon>
        <taxon>Dissophora</taxon>
    </lineage>
</organism>
<evidence type="ECO:0000256" key="6">
    <source>
        <dbReference type="SAM" id="MobiDB-lite"/>
    </source>
</evidence>
<evidence type="ECO:0000256" key="3">
    <source>
        <dbReference type="ARBA" id="ARBA00022679"/>
    </source>
</evidence>
<keyword evidence="4" id="KW-0547">Nucleotide-binding</keyword>
<dbReference type="EMBL" id="JAAAIP010000008">
    <property type="protein sequence ID" value="KAG0329984.1"/>
    <property type="molecule type" value="Genomic_DNA"/>
</dbReference>
<dbReference type="EC" id="2.7.1.48" evidence="2"/>
<feature type="compositionally biased region" description="Low complexity" evidence="6">
    <location>
        <begin position="277"/>
        <end position="287"/>
    </location>
</feature>
<dbReference type="Gene3D" id="3.40.50.300">
    <property type="entry name" value="P-loop containing nucleotide triphosphate hydrolases"/>
    <property type="match status" value="1"/>
</dbReference>
<keyword evidence="9" id="KW-1185">Reference proteome</keyword>
<dbReference type="CDD" id="cd02023">
    <property type="entry name" value="UMPK"/>
    <property type="match status" value="1"/>
</dbReference>
<evidence type="ECO:0000256" key="4">
    <source>
        <dbReference type="ARBA" id="ARBA00022741"/>
    </source>
</evidence>
<comment type="pathway">
    <text evidence="1">Pyrimidine metabolism; UMP biosynthesis via salvage pathway; UMP from uridine: step 1/1.</text>
</comment>
<accession>A0A9P6RUA4</accession>
<dbReference type="PRINTS" id="PR00988">
    <property type="entry name" value="URIDINKINASE"/>
</dbReference>
<dbReference type="PANTHER" id="PTHR10285">
    <property type="entry name" value="URIDINE KINASE"/>
    <property type="match status" value="1"/>
</dbReference>
<dbReference type="SUPFAM" id="SSF52540">
    <property type="entry name" value="P-loop containing nucleoside triphosphate hydrolases"/>
    <property type="match status" value="1"/>
</dbReference>
<comment type="caution">
    <text evidence="8">The sequence shown here is derived from an EMBL/GenBank/DDBJ whole genome shotgun (WGS) entry which is preliminary data.</text>
</comment>
<evidence type="ECO:0000256" key="5">
    <source>
        <dbReference type="ARBA" id="ARBA00022777"/>
    </source>
</evidence>
<keyword evidence="3" id="KW-0808">Transferase</keyword>
<feature type="compositionally biased region" description="Polar residues" evidence="6">
    <location>
        <begin position="232"/>
        <end position="263"/>
    </location>
</feature>
<evidence type="ECO:0000256" key="1">
    <source>
        <dbReference type="ARBA" id="ARBA00004690"/>
    </source>
</evidence>
<evidence type="ECO:0000313" key="9">
    <source>
        <dbReference type="Proteomes" id="UP000738325"/>
    </source>
</evidence>
<dbReference type="OrthoDB" id="738517at2759"/>
<feature type="region of interest" description="Disordered" evidence="6">
    <location>
        <begin position="231"/>
        <end position="309"/>
    </location>
</feature>